<keyword evidence="3" id="KW-0378">Hydrolase</keyword>
<evidence type="ECO:0000256" key="2">
    <source>
        <dbReference type="ARBA" id="ARBA00022723"/>
    </source>
</evidence>
<dbReference type="Pfam" id="PF00753">
    <property type="entry name" value="Lactamase_B"/>
    <property type="match status" value="1"/>
</dbReference>
<evidence type="ECO:0000259" key="6">
    <source>
        <dbReference type="SMART" id="SM00849"/>
    </source>
</evidence>
<protein>
    <submittedName>
        <fullName evidence="7">Beta-lactamase-like protein</fullName>
    </submittedName>
</protein>
<keyword evidence="2" id="KW-0479">Metal-binding</keyword>
<dbReference type="InterPro" id="IPR036866">
    <property type="entry name" value="RibonucZ/Hydroxyglut_hydro"/>
</dbReference>
<dbReference type="Proteomes" id="UP000756346">
    <property type="component" value="Unassembled WGS sequence"/>
</dbReference>
<dbReference type="SUPFAM" id="SSF56281">
    <property type="entry name" value="Metallo-hydrolase/oxidoreductase"/>
    <property type="match status" value="1"/>
</dbReference>
<comment type="caution">
    <text evidence="7">The sequence shown here is derived from an EMBL/GenBank/DDBJ whole genome shotgun (WGS) entry which is preliminary data.</text>
</comment>
<reference evidence="7" key="1">
    <citation type="journal article" date="2021" name="Nat. Commun.">
        <title>Genetic determinants of endophytism in the Arabidopsis root mycobiome.</title>
        <authorList>
            <person name="Mesny F."/>
            <person name="Miyauchi S."/>
            <person name="Thiergart T."/>
            <person name="Pickel B."/>
            <person name="Atanasova L."/>
            <person name="Karlsson M."/>
            <person name="Huettel B."/>
            <person name="Barry K.W."/>
            <person name="Haridas S."/>
            <person name="Chen C."/>
            <person name="Bauer D."/>
            <person name="Andreopoulos W."/>
            <person name="Pangilinan J."/>
            <person name="LaButti K."/>
            <person name="Riley R."/>
            <person name="Lipzen A."/>
            <person name="Clum A."/>
            <person name="Drula E."/>
            <person name="Henrissat B."/>
            <person name="Kohler A."/>
            <person name="Grigoriev I.V."/>
            <person name="Martin F.M."/>
            <person name="Hacquard S."/>
        </authorList>
    </citation>
    <scope>NUCLEOTIDE SEQUENCE</scope>
    <source>
        <strain evidence="7">MPI-CAGE-CH-0230</strain>
    </source>
</reference>
<dbReference type="GeneID" id="70184582"/>
<dbReference type="SMART" id="SM00849">
    <property type="entry name" value="Lactamase_B"/>
    <property type="match status" value="1"/>
</dbReference>
<keyword evidence="8" id="KW-1185">Reference proteome</keyword>
<dbReference type="RefSeq" id="XP_046008244.1">
    <property type="nucleotide sequence ID" value="XM_046155036.1"/>
</dbReference>
<organism evidence="7 8">
    <name type="scientific">Microdochium trichocladiopsis</name>
    <dbReference type="NCBI Taxonomy" id="1682393"/>
    <lineage>
        <taxon>Eukaryota</taxon>
        <taxon>Fungi</taxon>
        <taxon>Dikarya</taxon>
        <taxon>Ascomycota</taxon>
        <taxon>Pezizomycotina</taxon>
        <taxon>Sordariomycetes</taxon>
        <taxon>Xylariomycetidae</taxon>
        <taxon>Xylariales</taxon>
        <taxon>Microdochiaceae</taxon>
        <taxon>Microdochium</taxon>
    </lineage>
</organism>
<sequence>MASPLTTTTLPVPPGAVAKVSIIDLESRGHGMPYSMLLTPPWEGLDVLNNFPDFCFLVESSAGEKLLFDLGFPLDIDSFPPVVSNMWKNSGVVLDMKKDAAGILKEHGVALEDIGAVVWSHHHSDHIGDIRTFPKSTDLVVGPGFKKAFFTVFPTNPLSELHESYFEGRTLREIDFSDASRTLTIGAFRAYDFFGDGSFYLLDAPGHDHGHLAGLARTTSSSATAAGDGDKDTFIFMAGDLCHNAAELRPSVHLPLPEGHHEEHGSNDSGTWSAAHEDNKDSRQYPSLSPCITTALISAIKQKQLQRGRRVDEPFFDAALYVDADLAAQSIRDAQVADADGNVFVVMAHDATIYSADGGDGGEKRSKVEFFPAWANDWKKKGWKEGVMWDFLGQMPV</sequence>
<dbReference type="GO" id="GO:0016787">
    <property type="term" value="F:hydrolase activity"/>
    <property type="evidence" value="ECO:0007669"/>
    <property type="project" value="UniProtKB-KW"/>
</dbReference>
<dbReference type="PANTHER" id="PTHR42978">
    <property type="entry name" value="QUORUM-QUENCHING LACTONASE YTNP-RELATED-RELATED"/>
    <property type="match status" value="1"/>
</dbReference>
<dbReference type="CDD" id="cd07730">
    <property type="entry name" value="metallo-hydrolase-like_MBL-fold"/>
    <property type="match status" value="1"/>
</dbReference>
<gene>
    <name evidence="7" type="ORF">B0I36DRAFT_331880</name>
</gene>
<proteinExistence type="inferred from homology"/>
<evidence type="ECO:0000313" key="7">
    <source>
        <dbReference type="EMBL" id="KAH7024696.1"/>
    </source>
</evidence>
<name>A0A9P8Y0N9_9PEZI</name>
<evidence type="ECO:0000256" key="3">
    <source>
        <dbReference type="ARBA" id="ARBA00022801"/>
    </source>
</evidence>
<dbReference type="GO" id="GO:0046872">
    <property type="term" value="F:metal ion binding"/>
    <property type="evidence" value="ECO:0007669"/>
    <property type="project" value="UniProtKB-KW"/>
</dbReference>
<evidence type="ECO:0000256" key="4">
    <source>
        <dbReference type="ARBA" id="ARBA00022833"/>
    </source>
</evidence>
<dbReference type="AlphaFoldDB" id="A0A9P8Y0N9"/>
<accession>A0A9P8Y0N9</accession>
<feature type="region of interest" description="Disordered" evidence="5">
    <location>
        <begin position="254"/>
        <end position="285"/>
    </location>
</feature>
<dbReference type="EMBL" id="JAGTJQ010000009">
    <property type="protein sequence ID" value="KAH7024696.1"/>
    <property type="molecule type" value="Genomic_DNA"/>
</dbReference>
<evidence type="ECO:0000313" key="8">
    <source>
        <dbReference type="Proteomes" id="UP000756346"/>
    </source>
</evidence>
<evidence type="ECO:0000256" key="1">
    <source>
        <dbReference type="ARBA" id="ARBA00007749"/>
    </source>
</evidence>
<keyword evidence="4" id="KW-0862">Zinc</keyword>
<dbReference type="InterPro" id="IPR001279">
    <property type="entry name" value="Metallo-B-lactamas"/>
</dbReference>
<feature type="domain" description="Metallo-beta-lactamase" evidence="6">
    <location>
        <begin position="52"/>
        <end position="260"/>
    </location>
</feature>
<evidence type="ECO:0000256" key="5">
    <source>
        <dbReference type="SAM" id="MobiDB-lite"/>
    </source>
</evidence>
<dbReference type="OrthoDB" id="10250730at2759"/>
<dbReference type="Gene3D" id="3.60.15.10">
    <property type="entry name" value="Ribonuclease Z/Hydroxyacylglutathione hydrolase-like"/>
    <property type="match status" value="1"/>
</dbReference>
<dbReference type="PANTHER" id="PTHR42978:SF5">
    <property type="entry name" value="METALLO-BETA-LACTAMASE DOMAIN-CONTAINING PROTEIN"/>
    <property type="match status" value="1"/>
</dbReference>
<comment type="similarity">
    <text evidence="1">Belongs to the metallo-beta-lactamase superfamily.</text>
</comment>
<dbReference type="InterPro" id="IPR051013">
    <property type="entry name" value="MBL_superfamily_lactonases"/>
</dbReference>